<dbReference type="NCBIfam" id="TIGR00231">
    <property type="entry name" value="small_GTP"/>
    <property type="match status" value="1"/>
</dbReference>
<dbReference type="GO" id="GO:0003743">
    <property type="term" value="F:translation initiation factor activity"/>
    <property type="evidence" value="ECO:0007669"/>
    <property type="project" value="UniProtKB-UniRule"/>
</dbReference>
<comment type="caution">
    <text evidence="10">The sequence shown here is derived from an EMBL/GenBank/DDBJ whole genome shotgun (WGS) entry which is preliminary data.</text>
</comment>
<dbReference type="SUPFAM" id="SSF50447">
    <property type="entry name" value="Translation proteins"/>
    <property type="match status" value="1"/>
</dbReference>
<dbReference type="SUPFAM" id="SSF52156">
    <property type="entry name" value="Initiation factor IF2/eIF5b, domain 3"/>
    <property type="match status" value="1"/>
</dbReference>
<evidence type="ECO:0000256" key="1">
    <source>
        <dbReference type="ARBA" id="ARBA00007733"/>
    </source>
</evidence>
<dbReference type="GO" id="GO:0003924">
    <property type="term" value="F:GTPase activity"/>
    <property type="evidence" value="ECO:0007669"/>
    <property type="project" value="InterPro"/>
</dbReference>
<sequence>METAKNNLREPIVCVLGHVDHGKTTLLDDIRGTTVAKKESGGITQKIGATDINKNLLEKIVKNTFRNVSIKIPGLLFIDTPGHVAFSNMRARGGALADIAILVIDINEGLMPQTIESIDILKKFKTPFIIAANKIDLIPYFISAKNKSFYEVFKIQRPEYREELDKRIYNIINQLYVHGISSDRYDRISDFTKTFAIVPVSAKLNIGIADILMVLTGLAQKFLENEIKFSDESTRGTVIEVKKEGSLGTTLDTILYQGILARGDTIALNTANGPQTTKVKAILVNSSNKGIMEKDKVSAAAGIRILITDKLDVTPGTSIIKILDNPEQAFEELTRESKPNINVSENGVTIKAEALGSLEAVAYELDQNNIKIREASIGDITKKDIINVSTLNDPLERIIIGFNVGISPDGREAMESSDIKVITGDVIYSLIEEASKWLSDKKHELEEEKKNARPVPSKFIIMPDYIFRAAKPVIVGIRVLSGRVKVGDKLITENNKYAGTIKSLRDGDVNRQFADAGMEVSCAIDGVILNRHIFPDRPIYVDIPESVAKELKNQELSDDIKETLDEIIKIKRRENQFWGF</sequence>
<evidence type="ECO:0000256" key="7">
    <source>
        <dbReference type="NCBIfam" id="TIGR00491"/>
    </source>
</evidence>
<proteinExistence type="inferred from homology"/>
<dbReference type="CDD" id="cd01887">
    <property type="entry name" value="IF2_eIF5B"/>
    <property type="match status" value="1"/>
</dbReference>
<evidence type="ECO:0000256" key="2">
    <source>
        <dbReference type="ARBA" id="ARBA00022540"/>
    </source>
</evidence>
<dbReference type="PROSITE" id="PS51722">
    <property type="entry name" value="G_TR_2"/>
    <property type="match status" value="1"/>
</dbReference>
<dbReference type="NCBIfam" id="TIGR00491">
    <property type="entry name" value="aIF-2"/>
    <property type="match status" value="1"/>
</dbReference>
<dbReference type="InterPro" id="IPR005225">
    <property type="entry name" value="Small_GTP-bd"/>
</dbReference>
<dbReference type="Gene3D" id="2.40.30.10">
    <property type="entry name" value="Translation factors"/>
    <property type="match status" value="2"/>
</dbReference>
<dbReference type="GO" id="GO:0005525">
    <property type="term" value="F:GTP binding"/>
    <property type="evidence" value="ECO:0007669"/>
    <property type="project" value="UniProtKB-KW"/>
</dbReference>
<dbReference type="InterPro" id="IPR015760">
    <property type="entry name" value="TIF_IF2"/>
</dbReference>
<dbReference type="NCBIfam" id="NF003078">
    <property type="entry name" value="PRK04004.1"/>
    <property type="match status" value="1"/>
</dbReference>
<dbReference type="GO" id="GO:0005737">
    <property type="term" value="C:cytoplasm"/>
    <property type="evidence" value="ECO:0007669"/>
    <property type="project" value="TreeGrafter"/>
</dbReference>
<organism evidence="10 11">
    <name type="scientific">Acidiplasma cupricumulans</name>
    <dbReference type="NCBI Taxonomy" id="312540"/>
    <lineage>
        <taxon>Archaea</taxon>
        <taxon>Methanobacteriati</taxon>
        <taxon>Thermoplasmatota</taxon>
        <taxon>Thermoplasmata</taxon>
        <taxon>Thermoplasmatales</taxon>
        <taxon>Ferroplasmaceae</taxon>
        <taxon>Acidiplasma</taxon>
    </lineage>
</organism>
<name>A0A0N8VKE0_9ARCH</name>
<evidence type="ECO:0000259" key="9">
    <source>
        <dbReference type="PROSITE" id="PS51722"/>
    </source>
</evidence>
<dbReference type="Pfam" id="PF00009">
    <property type="entry name" value="GTP_EFTU"/>
    <property type="match status" value="1"/>
</dbReference>
<comment type="similarity">
    <text evidence="1 8">Belongs to the TRAFAC class translation factor GTPase superfamily. Classic translation factor GTPase family. IF-2 subfamily.</text>
</comment>
<dbReference type="Gene3D" id="3.40.50.300">
    <property type="entry name" value="P-loop containing nucleotide triphosphate hydrolases"/>
    <property type="match status" value="1"/>
</dbReference>
<dbReference type="InterPro" id="IPR029459">
    <property type="entry name" value="EFTU-type"/>
</dbReference>
<dbReference type="FunFam" id="3.40.50.300:FF:000112">
    <property type="entry name" value="Eukaryotic translation initiation factor 5B"/>
    <property type="match status" value="1"/>
</dbReference>
<dbReference type="PANTHER" id="PTHR43381:SF4">
    <property type="entry name" value="EUKARYOTIC TRANSLATION INITIATION FACTOR 5B"/>
    <property type="match status" value="1"/>
</dbReference>
<evidence type="ECO:0000256" key="8">
    <source>
        <dbReference type="RuleBase" id="RU000644"/>
    </source>
</evidence>
<evidence type="ECO:0000313" key="10">
    <source>
        <dbReference type="EMBL" id="KQB33460.1"/>
    </source>
</evidence>
<dbReference type="InParanoid" id="A0A0N8VKE0"/>
<evidence type="ECO:0000313" key="11">
    <source>
        <dbReference type="Proteomes" id="UP000050301"/>
    </source>
</evidence>
<dbReference type="InterPro" id="IPR000795">
    <property type="entry name" value="T_Tr_GTP-bd_dom"/>
</dbReference>
<protein>
    <recommendedName>
        <fullName evidence="7 8">Translation initiation factor IF-2</fullName>
    </recommendedName>
</protein>
<keyword evidence="3" id="KW-0547">Nucleotide-binding</keyword>
<dbReference type="PRINTS" id="PR00315">
    <property type="entry name" value="ELONGATNFCT"/>
</dbReference>
<comment type="function">
    <text evidence="6 8">Function in general translation initiation by promoting the binding of the formylmethionine-tRNA to ribosomes. Seems to function along with eIF-2.</text>
</comment>
<dbReference type="FunFam" id="3.40.50.10050:FF:000001">
    <property type="entry name" value="Translation initiation factor IF-2"/>
    <property type="match status" value="1"/>
</dbReference>
<dbReference type="InterPro" id="IPR027417">
    <property type="entry name" value="P-loop_NTPase"/>
</dbReference>
<dbReference type="SUPFAM" id="SSF52540">
    <property type="entry name" value="P-loop containing nucleoside triphosphate hydrolases"/>
    <property type="match status" value="1"/>
</dbReference>
<dbReference type="Gene3D" id="3.40.50.10050">
    <property type="entry name" value="Translation initiation factor IF- 2, domain 3"/>
    <property type="match status" value="1"/>
</dbReference>
<keyword evidence="11" id="KW-1185">Reference proteome</keyword>
<evidence type="ECO:0000256" key="4">
    <source>
        <dbReference type="ARBA" id="ARBA00022917"/>
    </source>
</evidence>
<dbReference type="InterPro" id="IPR023115">
    <property type="entry name" value="TIF_IF2_dom3"/>
</dbReference>
<keyword evidence="2 8" id="KW-0396">Initiation factor</keyword>
<dbReference type="InterPro" id="IPR004544">
    <property type="entry name" value="TF_aIF-2_arc"/>
</dbReference>
<dbReference type="FunCoup" id="A0A0N8VKE0">
    <property type="interactions" value="102"/>
</dbReference>
<feature type="domain" description="Tr-type G" evidence="9">
    <location>
        <begin position="8"/>
        <end position="224"/>
    </location>
</feature>
<evidence type="ECO:0000256" key="6">
    <source>
        <dbReference type="ARBA" id="ARBA00024852"/>
    </source>
</evidence>
<evidence type="ECO:0000256" key="3">
    <source>
        <dbReference type="ARBA" id="ARBA00022741"/>
    </source>
</evidence>
<dbReference type="InterPro" id="IPR036925">
    <property type="entry name" value="TIF_IF2_dom3_sf"/>
</dbReference>
<dbReference type="InterPro" id="IPR009000">
    <property type="entry name" value="Transl_B-barrel_sf"/>
</dbReference>
<dbReference type="RefSeq" id="WP_055041204.1">
    <property type="nucleotide sequence ID" value="NZ_LKBH01000311.1"/>
</dbReference>
<dbReference type="Pfam" id="PF14578">
    <property type="entry name" value="GTP_EFTU_D4"/>
    <property type="match status" value="1"/>
</dbReference>
<dbReference type="Pfam" id="PF11987">
    <property type="entry name" value="IF-2"/>
    <property type="match status" value="1"/>
</dbReference>
<dbReference type="AlphaFoldDB" id="A0A0N8VKE0"/>
<evidence type="ECO:0000256" key="5">
    <source>
        <dbReference type="ARBA" id="ARBA00023134"/>
    </source>
</evidence>
<keyword evidence="4 8" id="KW-0648">Protein biosynthesis</keyword>
<keyword evidence="5" id="KW-0342">GTP-binding</keyword>
<accession>A0A0N8VKE0</accession>
<reference evidence="10 11" key="1">
    <citation type="submission" date="2015-09" db="EMBL/GenBank/DDBJ databases">
        <title>Heavy metals and arsenic resistance mechanisms in polyextremophilic archaea of the family Ferroplasmaceae.</title>
        <authorList>
            <person name="Bulaev A.G."/>
            <person name="Kanygina A.V."/>
        </authorList>
    </citation>
    <scope>NUCLEOTIDE SEQUENCE [LARGE SCALE GENOMIC DNA]</scope>
    <source>
        <strain evidence="10 11">BH2</strain>
    </source>
</reference>
<gene>
    <name evidence="10" type="ORF">AOG55_02980</name>
</gene>
<dbReference type="Proteomes" id="UP000050301">
    <property type="component" value="Unassembled WGS sequence"/>
</dbReference>
<dbReference type="PANTHER" id="PTHR43381">
    <property type="entry name" value="TRANSLATION INITIATION FACTOR IF-2-RELATED"/>
    <property type="match status" value="1"/>
</dbReference>
<dbReference type="EMBL" id="LKBH01000311">
    <property type="protein sequence ID" value="KQB33460.1"/>
    <property type="molecule type" value="Genomic_DNA"/>
</dbReference>